<proteinExistence type="predicted"/>
<protein>
    <submittedName>
        <fullName evidence="1">Uncharacterized protein</fullName>
    </submittedName>
</protein>
<dbReference type="Proteomes" id="UP000005824">
    <property type="component" value="Unassembled WGS sequence"/>
</dbReference>
<name>B4D3E5_9BACT</name>
<gene>
    <name evidence="1" type="ORF">CfE428DRAFT_3433</name>
</gene>
<keyword evidence="2" id="KW-1185">Reference proteome</keyword>
<dbReference type="EMBL" id="ABVL01000009">
    <property type="protein sequence ID" value="EDY19256.1"/>
    <property type="molecule type" value="Genomic_DNA"/>
</dbReference>
<reference evidence="1 2" key="1">
    <citation type="journal article" date="2011" name="J. Bacteriol.">
        <title>Genome sequence of Chthoniobacter flavus Ellin428, an aerobic heterotrophic soil bacterium.</title>
        <authorList>
            <person name="Kant R."/>
            <person name="van Passel M.W."/>
            <person name="Palva A."/>
            <person name="Lucas S."/>
            <person name="Lapidus A."/>
            <person name="Glavina Del Rio T."/>
            <person name="Dalin E."/>
            <person name="Tice H."/>
            <person name="Bruce D."/>
            <person name="Goodwin L."/>
            <person name="Pitluck S."/>
            <person name="Larimer F.W."/>
            <person name="Land M.L."/>
            <person name="Hauser L."/>
            <person name="Sangwan P."/>
            <person name="de Vos W.M."/>
            <person name="Janssen P.H."/>
            <person name="Smidt H."/>
        </authorList>
    </citation>
    <scope>NUCLEOTIDE SEQUENCE [LARGE SCALE GENOMIC DNA]</scope>
    <source>
        <strain evidence="1 2">Ellin428</strain>
    </source>
</reference>
<comment type="caution">
    <text evidence="1">The sequence shown here is derived from an EMBL/GenBank/DDBJ whole genome shotgun (WGS) entry which is preliminary data.</text>
</comment>
<evidence type="ECO:0000313" key="1">
    <source>
        <dbReference type="EMBL" id="EDY19256.1"/>
    </source>
</evidence>
<dbReference type="AlphaFoldDB" id="B4D3E5"/>
<organism evidence="1 2">
    <name type="scientific">Chthoniobacter flavus Ellin428</name>
    <dbReference type="NCBI Taxonomy" id="497964"/>
    <lineage>
        <taxon>Bacteria</taxon>
        <taxon>Pseudomonadati</taxon>
        <taxon>Verrucomicrobiota</taxon>
        <taxon>Spartobacteria</taxon>
        <taxon>Chthoniobacterales</taxon>
        <taxon>Chthoniobacteraceae</taxon>
        <taxon>Chthoniobacter</taxon>
    </lineage>
</organism>
<accession>B4D3E5</accession>
<sequence>MQLKLLYESEAYRATRVWVPVANYVDSPDGPELFVFVEWVRSSAVEEISKLARSIGLEYTIEDSKITVYGYR</sequence>
<dbReference type="RefSeq" id="WP_006980758.1">
    <property type="nucleotide sequence ID" value="NZ_ABVL01000009.1"/>
</dbReference>
<evidence type="ECO:0000313" key="2">
    <source>
        <dbReference type="Proteomes" id="UP000005824"/>
    </source>
</evidence>
<dbReference type="eggNOG" id="ENOG502ZXC4">
    <property type="taxonomic scope" value="Bacteria"/>
</dbReference>
<dbReference type="InParanoid" id="B4D3E5"/>